<dbReference type="Proteomes" id="UP000719412">
    <property type="component" value="Unassembled WGS sequence"/>
</dbReference>
<evidence type="ECO:0000256" key="1">
    <source>
        <dbReference type="SAM" id="MobiDB-lite"/>
    </source>
</evidence>
<reference evidence="2" key="1">
    <citation type="journal article" date="2020" name="J Insects Food Feed">
        <title>The yellow mealworm (Tenebrio molitor) genome: a resource for the emerging insects as food and feed industry.</title>
        <authorList>
            <person name="Eriksson T."/>
            <person name="Andere A."/>
            <person name="Kelstrup H."/>
            <person name="Emery V."/>
            <person name="Picard C."/>
        </authorList>
    </citation>
    <scope>NUCLEOTIDE SEQUENCE</scope>
    <source>
        <strain evidence="2">Stoneville</strain>
        <tissue evidence="2">Whole head</tissue>
    </source>
</reference>
<gene>
    <name evidence="2" type="ORF">GEV33_006938</name>
</gene>
<dbReference type="AlphaFoldDB" id="A0A8J6HLQ2"/>
<organism evidence="2 3">
    <name type="scientific">Tenebrio molitor</name>
    <name type="common">Yellow mealworm beetle</name>
    <dbReference type="NCBI Taxonomy" id="7067"/>
    <lineage>
        <taxon>Eukaryota</taxon>
        <taxon>Metazoa</taxon>
        <taxon>Ecdysozoa</taxon>
        <taxon>Arthropoda</taxon>
        <taxon>Hexapoda</taxon>
        <taxon>Insecta</taxon>
        <taxon>Pterygota</taxon>
        <taxon>Neoptera</taxon>
        <taxon>Endopterygota</taxon>
        <taxon>Coleoptera</taxon>
        <taxon>Polyphaga</taxon>
        <taxon>Cucujiformia</taxon>
        <taxon>Tenebrionidae</taxon>
        <taxon>Tenebrio</taxon>
    </lineage>
</organism>
<name>A0A8J6HLQ2_TENMO</name>
<accession>A0A8J6HLQ2</accession>
<proteinExistence type="predicted"/>
<dbReference type="EMBL" id="JABDTM020022507">
    <property type="protein sequence ID" value="KAH0815853.1"/>
    <property type="molecule type" value="Genomic_DNA"/>
</dbReference>
<keyword evidence="3" id="KW-1185">Reference proteome</keyword>
<protein>
    <submittedName>
        <fullName evidence="2">Uncharacterized protein</fullName>
    </submittedName>
</protein>
<evidence type="ECO:0000313" key="2">
    <source>
        <dbReference type="EMBL" id="KAH0815853.1"/>
    </source>
</evidence>
<reference evidence="2" key="2">
    <citation type="submission" date="2021-08" db="EMBL/GenBank/DDBJ databases">
        <authorList>
            <person name="Eriksson T."/>
        </authorList>
    </citation>
    <scope>NUCLEOTIDE SEQUENCE</scope>
    <source>
        <strain evidence="2">Stoneville</strain>
        <tissue evidence="2">Whole head</tissue>
    </source>
</reference>
<feature type="region of interest" description="Disordered" evidence="1">
    <location>
        <begin position="157"/>
        <end position="184"/>
    </location>
</feature>
<sequence>MQIAFIQEQLPNLKRRREIIIQQVTGKACSPRTPVALIETSFTRSQPLMMLFLFAVTVSASPRPNPLIGCGRCRRKRSPVIEGLAIKLLLTVIILTSEICTPKHIYVEPPAKRMCNFTGGDQKSRISDDVSFTPLFSLYKKECGSFQSHFGVEEASVHKSTPAPKMDSTVRPLQSPVSTKEQRKFPKSVLSNSTAIHNTDYDVKSVPIFMATFTQMNLYCYLSISQALESLTTSQVGKGVPRSTTVCDIVSYSVGKMLPTDRCRNRSLPPPVVEVPVKSHANITPHATDNNRERRIFQAETDAKYIRDCLDRDSCHSSSDCSTAIAKKMFQKCTHLVMFCPRFDDVLCDIKFKTILTEQFGKVEQ</sequence>
<evidence type="ECO:0000313" key="3">
    <source>
        <dbReference type="Proteomes" id="UP000719412"/>
    </source>
</evidence>
<comment type="caution">
    <text evidence="2">The sequence shown here is derived from an EMBL/GenBank/DDBJ whole genome shotgun (WGS) entry which is preliminary data.</text>
</comment>